<evidence type="ECO:0000313" key="1">
    <source>
        <dbReference type="EMBL" id="SQI53666.1"/>
    </source>
</evidence>
<evidence type="ECO:0000313" key="2">
    <source>
        <dbReference type="Proteomes" id="UP000249134"/>
    </source>
</evidence>
<organism evidence="1 2">
    <name type="scientific">Lederbergia lenta</name>
    <name type="common">Bacillus lentus</name>
    <dbReference type="NCBI Taxonomy" id="1467"/>
    <lineage>
        <taxon>Bacteria</taxon>
        <taxon>Bacillati</taxon>
        <taxon>Bacillota</taxon>
        <taxon>Bacilli</taxon>
        <taxon>Bacillales</taxon>
        <taxon>Bacillaceae</taxon>
        <taxon>Lederbergia</taxon>
    </lineage>
</organism>
<sequence length="114" mass="13576">MVLFMADLLTFVAPEEGWWLHKKERVYASSFILKQARSVIIGKIPLDQNYLRVKASQHLYKLRILFYKNRDFILKLHLSLIAVGQLSRRNLLRVNINQRTQMRYQMRGDLTVDN</sequence>
<accession>A0A2X4VNE7</accession>
<proteinExistence type="predicted"/>
<gene>
    <name evidence="1" type="ORF">NCTC4824_01021</name>
</gene>
<dbReference type="AlphaFoldDB" id="A0A2X4VNE7"/>
<dbReference type="EMBL" id="LS483476">
    <property type="protein sequence ID" value="SQI53666.1"/>
    <property type="molecule type" value="Genomic_DNA"/>
</dbReference>
<name>A0A2X4VNE7_LEDLE</name>
<keyword evidence="2" id="KW-1185">Reference proteome</keyword>
<reference evidence="1 2" key="1">
    <citation type="submission" date="2018-06" db="EMBL/GenBank/DDBJ databases">
        <authorList>
            <consortium name="Pathogen Informatics"/>
            <person name="Doyle S."/>
        </authorList>
    </citation>
    <scope>NUCLEOTIDE SEQUENCE [LARGE SCALE GENOMIC DNA]</scope>
    <source>
        <strain evidence="1 2">NCTC4824</strain>
    </source>
</reference>
<dbReference type="Proteomes" id="UP000249134">
    <property type="component" value="Chromosome 1"/>
</dbReference>
<protein>
    <submittedName>
        <fullName evidence="1">Uncharacterized protein</fullName>
    </submittedName>
</protein>
<dbReference type="KEGG" id="blen:NCTC4824_01021"/>